<dbReference type="PANTHER" id="PTHR30328">
    <property type="entry name" value="TRANSCRIPTIONAL REPRESSOR"/>
    <property type="match status" value="1"/>
</dbReference>
<keyword evidence="1 2" id="KW-0238">DNA-binding</keyword>
<dbReference type="RefSeq" id="WP_106260895.1">
    <property type="nucleotide sequence ID" value="NZ_CAWNSW010000143.1"/>
</dbReference>
<feature type="domain" description="HTH tetR-type" evidence="4">
    <location>
        <begin position="24"/>
        <end position="84"/>
    </location>
</feature>
<evidence type="ECO:0000256" key="3">
    <source>
        <dbReference type="SAM" id="MobiDB-lite"/>
    </source>
</evidence>
<feature type="DNA-binding region" description="H-T-H motif" evidence="2">
    <location>
        <begin position="47"/>
        <end position="66"/>
    </location>
</feature>
<dbReference type="Gene3D" id="1.10.357.10">
    <property type="entry name" value="Tetracycline Repressor, domain 2"/>
    <property type="match status" value="1"/>
</dbReference>
<evidence type="ECO:0000256" key="1">
    <source>
        <dbReference type="ARBA" id="ARBA00023125"/>
    </source>
</evidence>
<dbReference type="PROSITE" id="PS50977">
    <property type="entry name" value="HTH_TETR_2"/>
    <property type="match status" value="1"/>
</dbReference>
<dbReference type="Proteomes" id="UP000239576">
    <property type="component" value="Unassembled WGS sequence"/>
</dbReference>
<keyword evidence="6" id="KW-1185">Reference proteome</keyword>
<dbReference type="SUPFAM" id="SSF48498">
    <property type="entry name" value="Tetracyclin repressor-like, C-terminal domain"/>
    <property type="match status" value="1"/>
</dbReference>
<dbReference type="SUPFAM" id="SSF46689">
    <property type="entry name" value="Homeodomain-like"/>
    <property type="match status" value="1"/>
</dbReference>
<dbReference type="InterPro" id="IPR041474">
    <property type="entry name" value="NicS_C"/>
</dbReference>
<dbReference type="InterPro" id="IPR036271">
    <property type="entry name" value="Tet_transcr_reg_TetR-rel_C_sf"/>
</dbReference>
<accession>A0A2T1DTF1</accession>
<sequence length="220" mass="24775">MGRSSKATPSTRSPKKPRQARDPEATKAQILNAAEEEFARHGLSGARMEAIAAGTGVTKAMIYYYFENKEQLYQAVLQRPANELLDAIKQLPLDDLSPEKALEMLVRGAIAHEAAHPYQQMILFQEASQNRGKYFEKAGWQAPFAYLLKILERGMADGTFRPVDPWLTAINIAGVCNFYFTTYDNVKHLAPDWDFRNPAMVERHTQEAIAFILAGVKRQT</sequence>
<feature type="compositionally biased region" description="Polar residues" evidence="3">
    <location>
        <begin position="1"/>
        <end position="12"/>
    </location>
</feature>
<protein>
    <submittedName>
        <fullName evidence="5">TetR family transcriptional regulator</fullName>
    </submittedName>
</protein>
<dbReference type="AlphaFoldDB" id="A0A2T1DTF1"/>
<evidence type="ECO:0000313" key="6">
    <source>
        <dbReference type="Proteomes" id="UP000239576"/>
    </source>
</evidence>
<dbReference type="EMBL" id="PVWK01000159">
    <property type="protein sequence ID" value="PSB23755.1"/>
    <property type="molecule type" value="Genomic_DNA"/>
</dbReference>
<dbReference type="PANTHER" id="PTHR30328:SF54">
    <property type="entry name" value="HTH-TYPE TRANSCRIPTIONAL REPRESSOR SCO4008"/>
    <property type="match status" value="1"/>
</dbReference>
<dbReference type="InterPro" id="IPR009057">
    <property type="entry name" value="Homeodomain-like_sf"/>
</dbReference>
<reference evidence="5 6" key="2">
    <citation type="submission" date="2018-03" db="EMBL/GenBank/DDBJ databases">
        <title>The ancient ancestry and fast evolution of plastids.</title>
        <authorList>
            <person name="Moore K.R."/>
            <person name="Magnabosco C."/>
            <person name="Momper L."/>
            <person name="Gold D.A."/>
            <person name="Bosak T."/>
            <person name="Fournier G.P."/>
        </authorList>
    </citation>
    <scope>NUCLEOTIDE SEQUENCE [LARGE SCALE GENOMIC DNA]</scope>
    <source>
        <strain evidence="5 6">ULC18</strain>
    </source>
</reference>
<feature type="region of interest" description="Disordered" evidence="3">
    <location>
        <begin position="1"/>
        <end position="25"/>
    </location>
</feature>
<evidence type="ECO:0000259" key="4">
    <source>
        <dbReference type="PROSITE" id="PS50977"/>
    </source>
</evidence>
<dbReference type="Pfam" id="PF17938">
    <property type="entry name" value="TetR_C_29"/>
    <property type="match status" value="1"/>
</dbReference>
<reference evidence="6" key="1">
    <citation type="submission" date="2018-02" db="EMBL/GenBank/DDBJ databases">
        <authorList>
            <person name="Moore K."/>
            <person name="Momper L."/>
        </authorList>
    </citation>
    <scope>NUCLEOTIDE SEQUENCE [LARGE SCALE GENOMIC DNA]</scope>
    <source>
        <strain evidence="6">ULC18</strain>
    </source>
</reference>
<dbReference type="PRINTS" id="PR00455">
    <property type="entry name" value="HTHTETR"/>
</dbReference>
<dbReference type="InterPro" id="IPR001647">
    <property type="entry name" value="HTH_TetR"/>
</dbReference>
<dbReference type="Pfam" id="PF00440">
    <property type="entry name" value="TetR_N"/>
    <property type="match status" value="1"/>
</dbReference>
<dbReference type="GO" id="GO:0006355">
    <property type="term" value="P:regulation of DNA-templated transcription"/>
    <property type="evidence" value="ECO:0007669"/>
    <property type="project" value="UniProtKB-ARBA"/>
</dbReference>
<name>A0A2T1DTF1_9CYAN</name>
<proteinExistence type="predicted"/>
<dbReference type="InterPro" id="IPR050109">
    <property type="entry name" value="HTH-type_TetR-like_transc_reg"/>
</dbReference>
<organism evidence="5 6">
    <name type="scientific">Stenomitos frigidus ULC18</name>
    <dbReference type="NCBI Taxonomy" id="2107698"/>
    <lineage>
        <taxon>Bacteria</taxon>
        <taxon>Bacillati</taxon>
        <taxon>Cyanobacteriota</taxon>
        <taxon>Cyanophyceae</taxon>
        <taxon>Leptolyngbyales</taxon>
        <taxon>Leptolyngbyaceae</taxon>
        <taxon>Stenomitos</taxon>
    </lineage>
</organism>
<evidence type="ECO:0000256" key="2">
    <source>
        <dbReference type="PROSITE-ProRule" id="PRU00335"/>
    </source>
</evidence>
<gene>
    <name evidence="5" type="ORF">C7B82_29945</name>
</gene>
<comment type="caution">
    <text evidence="5">The sequence shown here is derived from an EMBL/GenBank/DDBJ whole genome shotgun (WGS) entry which is preliminary data.</text>
</comment>
<dbReference type="GO" id="GO:0003677">
    <property type="term" value="F:DNA binding"/>
    <property type="evidence" value="ECO:0007669"/>
    <property type="project" value="UniProtKB-UniRule"/>
</dbReference>
<evidence type="ECO:0000313" key="5">
    <source>
        <dbReference type="EMBL" id="PSB23755.1"/>
    </source>
</evidence>
<dbReference type="OrthoDB" id="9800152at2"/>